<feature type="transmembrane region" description="Helical" evidence="10">
    <location>
        <begin position="290"/>
        <end position="309"/>
    </location>
</feature>
<dbReference type="GO" id="GO:0005886">
    <property type="term" value="C:plasma membrane"/>
    <property type="evidence" value="ECO:0007669"/>
    <property type="project" value="UniProtKB-SubCell"/>
</dbReference>
<keyword evidence="1 10" id="KW-0813">Transport</keyword>
<keyword evidence="7 10" id="KW-0249">Electron transport</keyword>
<comment type="subunit">
    <text evidence="10">The complex is composed of six subunits: RnfA, RnfB, RnfC, RnfD, RnfE and RnfG.</text>
</comment>
<evidence type="ECO:0000256" key="8">
    <source>
        <dbReference type="ARBA" id="ARBA00022989"/>
    </source>
</evidence>
<dbReference type="PANTHER" id="PTHR30578">
    <property type="entry name" value="ELECTRON TRANSPORT COMPLEX PROTEIN RNFD"/>
    <property type="match status" value="1"/>
</dbReference>
<dbReference type="EMBL" id="FTPK01000002">
    <property type="protein sequence ID" value="SIT70407.1"/>
    <property type="molecule type" value="Genomic_DNA"/>
</dbReference>
<keyword evidence="10" id="KW-1003">Cell membrane</keyword>
<keyword evidence="2 10" id="KW-0597">Phosphoprotein</keyword>
<dbReference type="Proteomes" id="UP000223759">
    <property type="component" value="Unassembled WGS sequence"/>
</dbReference>
<dbReference type="InterPro" id="IPR011303">
    <property type="entry name" value="RnfD_bac"/>
</dbReference>
<keyword evidence="4 10" id="KW-0288">FMN</keyword>
<keyword evidence="8 10" id="KW-1133">Transmembrane helix</keyword>
<keyword evidence="10" id="KW-0997">Cell inner membrane</keyword>
<evidence type="ECO:0000256" key="10">
    <source>
        <dbReference type="HAMAP-Rule" id="MF_00462"/>
    </source>
</evidence>
<gene>
    <name evidence="10" type="primary">rnfD</name>
    <name evidence="11" type="ORF">SAMN05216526_1306</name>
</gene>
<dbReference type="GO" id="GO:0055085">
    <property type="term" value="P:transmembrane transport"/>
    <property type="evidence" value="ECO:0007669"/>
    <property type="project" value="InterPro"/>
</dbReference>
<comment type="function">
    <text evidence="10">Part of a membrane-bound complex that couples electron transfer with translocation of ions across the membrane.</text>
</comment>
<feature type="transmembrane region" description="Helical" evidence="10">
    <location>
        <begin position="261"/>
        <end position="278"/>
    </location>
</feature>
<feature type="transmembrane region" description="Helical" evidence="10">
    <location>
        <begin position="203"/>
        <end position="227"/>
    </location>
</feature>
<evidence type="ECO:0000256" key="5">
    <source>
        <dbReference type="ARBA" id="ARBA00022692"/>
    </source>
</evidence>
<evidence type="ECO:0000256" key="7">
    <source>
        <dbReference type="ARBA" id="ARBA00022982"/>
    </source>
</evidence>
<dbReference type="OrthoDB" id="9776359at2"/>
<feature type="transmembrane region" description="Helical" evidence="10">
    <location>
        <begin position="234"/>
        <end position="255"/>
    </location>
</feature>
<organism evidence="11 12">
    <name type="scientific">Ectothiorhodosinus mongolicus</name>
    <dbReference type="NCBI Taxonomy" id="233100"/>
    <lineage>
        <taxon>Bacteria</taxon>
        <taxon>Pseudomonadati</taxon>
        <taxon>Pseudomonadota</taxon>
        <taxon>Gammaproteobacteria</taxon>
        <taxon>Chromatiales</taxon>
        <taxon>Ectothiorhodospiraceae</taxon>
        <taxon>Ectothiorhodosinus</taxon>
    </lineage>
</organism>
<evidence type="ECO:0000256" key="1">
    <source>
        <dbReference type="ARBA" id="ARBA00022448"/>
    </source>
</evidence>
<comment type="similarity">
    <text evidence="10">Belongs to the NqrB/RnfD family.</text>
</comment>
<keyword evidence="5 10" id="KW-0812">Transmembrane</keyword>
<sequence length="348" mass="37984">MRFETVTSPHLSPALSVNGVMRQVLYALVPGTIAMTWFFGWGILVNVALAVILCVALEALVLKLRRRPITPFVTDLSAVVTGWLLALAIPPLTPWWITFVGVVFAIIIAKHLYGGLGYNVFNPAMVGYVVLVISFPREMTLWLPPSSLAEYAFDLPQTLSIIFFHQLPTGLTWDMISSATPLDRIQTELGLDRSMADIQASPFFGMIAGIGWEWINLLFLAGGLWLIFRKIITWHAPAAMLITLGALSLLFWLIAPASHPAPWIHLLSGSAIIGAFFIATDPVSGSTTPLGRVIFGAGVGLITFVIRSWGGYAEGVAFAILLMNMMAPVIDQYTQPRTFGKTRSSKGL</sequence>
<evidence type="ECO:0000256" key="2">
    <source>
        <dbReference type="ARBA" id="ARBA00022553"/>
    </source>
</evidence>
<feature type="transmembrane region" description="Helical" evidence="10">
    <location>
        <begin position="38"/>
        <end position="62"/>
    </location>
</feature>
<keyword evidence="9 10" id="KW-0472">Membrane</keyword>
<dbReference type="AlphaFoldDB" id="A0A1R3VZA0"/>
<evidence type="ECO:0000256" key="6">
    <source>
        <dbReference type="ARBA" id="ARBA00022967"/>
    </source>
</evidence>
<feature type="transmembrane region" description="Helical" evidence="10">
    <location>
        <begin position="69"/>
        <end position="89"/>
    </location>
</feature>
<accession>A0A1R3VZA0</accession>
<dbReference type="NCBIfam" id="TIGR01946">
    <property type="entry name" value="rnfD"/>
    <property type="match status" value="1"/>
</dbReference>
<reference evidence="11 12" key="1">
    <citation type="submission" date="2017-01" db="EMBL/GenBank/DDBJ databases">
        <authorList>
            <person name="Mah S.A."/>
            <person name="Swanson W.J."/>
            <person name="Moy G.W."/>
            <person name="Vacquier V.D."/>
        </authorList>
    </citation>
    <scope>NUCLEOTIDE SEQUENCE [LARGE SCALE GENOMIC DNA]</scope>
    <source>
        <strain evidence="11 12">M9</strain>
    </source>
</reference>
<dbReference type="Pfam" id="PF03116">
    <property type="entry name" value="NQR2_RnfD_RnfE"/>
    <property type="match status" value="1"/>
</dbReference>
<dbReference type="HAMAP" id="MF_00462">
    <property type="entry name" value="RsxD_RnfD"/>
    <property type="match status" value="1"/>
</dbReference>
<dbReference type="InterPro" id="IPR004338">
    <property type="entry name" value="NqrB/RnfD"/>
</dbReference>
<name>A0A1R3VZA0_9GAMM</name>
<dbReference type="EC" id="7.-.-.-" evidence="10"/>
<evidence type="ECO:0000256" key="4">
    <source>
        <dbReference type="ARBA" id="ARBA00022643"/>
    </source>
</evidence>
<dbReference type="PANTHER" id="PTHR30578:SF0">
    <property type="entry name" value="ION-TRANSLOCATING OXIDOREDUCTASE COMPLEX SUBUNIT D"/>
    <property type="match status" value="1"/>
</dbReference>
<evidence type="ECO:0000256" key="3">
    <source>
        <dbReference type="ARBA" id="ARBA00022630"/>
    </source>
</evidence>
<feature type="modified residue" description="FMN phosphoryl threonine" evidence="10">
    <location>
        <position position="180"/>
    </location>
</feature>
<comment type="subcellular location">
    <subcellularLocation>
        <location evidence="10">Cell inner membrane</location>
        <topology evidence="10">Multi-pass membrane protein</topology>
    </subcellularLocation>
</comment>
<evidence type="ECO:0000313" key="11">
    <source>
        <dbReference type="EMBL" id="SIT70407.1"/>
    </source>
</evidence>
<feature type="transmembrane region" description="Helical" evidence="10">
    <location>
        <begin position="95"/>
        <end position="113"/>
    </location>
</feature>
<evidence type="ECO:0000313" key="12">
    <source>
        <dbReference type="Proteomes" id="UP000223759"/>
    </source>
</evidence>
<comment type="cofactor">
    <cofactor evidence="10">
        <name>FMN</name>
        <dbReference type="ChEBI" id="CHEBI:58210"/>
    </cofactor>
</comment>
<keyword evidence="12" id="KW-1185">Reference proteome</keyword>
<keyword evidence="6 10" id="KW-1278">Translocase</keyword>
<dbReference type="STRING" id="233100.SAMN05216526_1306"/>
<dbReference type="GO" id="GO:0022900">
    <property type="term" value="P:electron transport chain"/>
    <property type="evidence" value="ECO:0007669"/>
    <property type="project" value="UniProtKB-UniRule"/>
</dbReference>
<protein>
    <recommendedName>
        <fullName evidence="10">Ion-translocating oxidoreductase complex subunit D</fullName>
        <ecNumber evidence="10">7.-.-.-</ecNumber>
    </recommendedName>
    <alternativeName>
        <fullName evidence="10">Rnf electron transport complex subunit D</fullName>
    </alternativeName>
</protein>
<keyword evidence="3 10" id="KW-0285">Flavoprotein</keyword>
<evidence type="ECO:0000256" key="9">
    <source>
        <dbReference type="ARBA" id="ARBA00023136"/>
    </source>
</evidence>
<dbReference type="RefSeq" id="WP_076755689.1">
    <property type="nucleotide sequence ID" value="NZ_CP023018.1"/>
</dbReference>
<proteinExistence type="inferred from homology"/>
<feature type="transmembrane region" description="Helical" evidence="10">
    <location>
        <begin position="120"/>
        <end position="137"/>
    </location>
</feature>
<dbReference type="NCBIfam" id="NF002011">
    <property type="entry name" value="PRK00816.1"/>
    <property type="match status" value="1"/>
</dbReference>